<evidence type="ECO:0000259" key="1">
    <source>
        <dbReference type="Pfam" id="PF09848"/>
    </source>
</evidence>
<dbReference type="EMBL" id="BJHW01000001">
    <property type="protein sequence ID" value="GDY56579.1"/>
    <property type="molecule type" value="Genomic_DNA"/>
</dbReference>
<reference evidence="2 3" key="1">
    <citation type="journal article" date="2020" name="Int. J. Syst. Evol. Microbiol.">
        <title>Reclassification of Streptomyces castelarensis and Streptomyces sporoclivatus as later heterotypic synonyms of Streptomyces antimycoticus.</title>
        <authorList>
            <person name="Komaki H."/>
            <person name="Tamura T."/>
        </authorList>
    </citation>
    <scope>NUCLEOTIDE SEQUENCE [LARGE SCALE GENOMIC DNA]</scope>
    <source>
        <strain evidence="2 3">NBRC 13459</strain>
    </source>
</reference>
<dbReference type="Proteomes" id="UP000301309">
    <property type="component" value="Unassembled WGS sequence"/>
</dbReference>
<organism evidence="2 3">
    <name type="scientific">Streptomyces violaceusniger</name>
    <dbReference type="NCBI Taxonomy" id="68280"/>
    <lineage>
        <taxon>Bacteria</taxon>
        <taxon>Bacillati</taxon>
        <taxon>Actinomycetota</taxon>
        <taxon>Actinomycetes</taxon>
        <taxon>Kitasatosporales</taxon>
        <taxon>Streptomycetaceae</taxon>
        <taxon>Streptomyces</taxon>
        <taxon>Streptomyces violaceusniger group</taxon>
    </lineage>
</organism>
<evidence type="ECO:0000313" key="3">
    <source>
        <dbReference type="Proteomes" id="UP000301309"/>
    </source>
</evidence>
<proteinExistence type="predicted"/>
<comment type="caution">
    <text evidence="2">The sequence shown here is derived from an EMBL/GenBank/DDBJ whole genome shotgun (WGS) entry which is preliminary data.</text>
</comment>
<dbReference type="InterPro" id="IPR018647">
    <property type="entry name" value="SLFN_3-like_DNA/RNA_helicase"/>
</dbReference>
<evidence type="ECO:0000313" key="2">
    <source>
        <dbReference type="EMBL" id="GDY56579.1"/>
    </source>
</evidence>
<dbReference type="Pfam" id="PF09848">
    <property type="entry name" value="SLFN-g3_helicase"/>
    <property type="match status" value="1"/>
</dbReference>
<accession>A0A4D4LF91</accession>
<gene>
    <name evidence="2" type="ORF">SVIO_072020</name>
</gene>
<feature type="domain" description="Schlafen group 3-like DNA/RNA helicase" evidence="1">
    <location>
        <begin position="2"/>
        <end position="275"/>
    </location>
</feature>
<protein>
    <recommendedName>
        <fullName evidence="1">Schlafen group 3-like DNA/RNA helicase domain-containing protein</fullName>
    </recommendedName>
</protein>
<name>A0A4D4LF91_STRVO</name>
<dbReference type="AlphaFoldDB" id="A0A4D4LF91"/>
<keyword evidence="3" id="KW-1185">Reference proteome</keyword>
<sequence>MVICDEAHRIRRHSIDRYTPREEREDPRPQADEIITAARVPVFLLDDWQSLRPGEVGTAEYLVHRAQALGLKHTLIDLGGMFRAQGSAYFRDWVVRLLGVGNHTPQPWVPDGRMQVQLADTPQEMEDFLKERALEGASTRIVAGFCWPWSKPDGNGELVPDVTIDGWHRPWNVKPGSAVQGAPAADFWATDPRGVGQIGCVYTAQTFEFDWVGVIIGPDLVWQGDGGFRVDRSATHDPELRGKSIDQADIERCVRNAYHVLLTRGVMGVVIYAVDKDTRDALRGHVVETVKHPLPKPMRKIKKT</sequence>